<keyword evidence="1" id="KW-1133">Transmembrane helix</keyword>
<dbReference type="Proteomes" id="UP000216207">
    <property type="component" value="Unassembled WGS sequence"/>
</dbReference>
<keyword evidence="1" id="KW-0472">Membrane</keyword>
<keyword evidence="1" id="KW-0812">Transmembrane</keyword>
<feature type="transmembrane region" description="Helical" evidence="1">
    <location>
        <begin position="87"/>
        <end position="106"/>
    </location>
</feature>
<evidence type="ECO:0000313" key="2">
    <source>
        <dbReference type="EMBL" id="PAE87777.1"/>
    </source>
</evidence>
<evidence type="ECO:0000313" key="3">
    <source>
        <dbReference type="Proteomes" id="UP000216207"/>
    </source>
</evidence>
<accession>A0A268NW71</accession>
<feature type="transmembrane region" description="Helical" evidence="1">
    <location>
        <begin position="14"/>
        <end position="35"/>
    </location>
</feature>
<comment type="caution">
    <text evidence="2">The sequence shown here is derived from an EMBL/GenBank/DDBJ whole genome shotgun (WGS) entry which is preliminary data.</text>
</comment>
<name>A0A268NW71_SHOCL</name>
<feature type="transmembrane region" description="Helical" evidence="1">
    <location>
        <begin position="41"/>
        <end position="67"/>
    </location>
</feature>
<dbReference type="EMBL" id="NPCC01000029">
    <property type="protein sequence ID" value="PAE87777.1"/>
    <property type="molecule type" value="Genomic_DNA"/>
</dbReference>
<reference evidence="2 3" key="1">
    <citation type="submission" date="2017-07" db="EMBL/GenBank/DDBJ databases">
        <title>Isolation and whole genome analysis of endospore-forming bacteria from heroin.</title>
        <authorList>
            <person name="Kalinowski J."/>
            <person name="Ahrens B."/>
            <person name="Al-Dilaimi A."/>
            <person name="Winkler A."/>
            <person name="Wibberg D."/>
            <person name="Schleenbecker U."/>
            <person name="Ruckert C."/>
            <person name="Wolfel R."/>
            <person name="Grass G."/>
        </authorList>
    </citation>
    <scope>NUCLEOTIDE SEQUENCE [LARGE SCALE GENOMIC DNA]</scope>
    <source>
        <strain evidence="2 3">7539</strain>
    </source>
</reference>
<evidence type="ECO:0000256" key="1">
    <source>
        <dbReference type="SAM" id="Phobius"/>
    </source>
</evidence>
<proteinExistence type="predicted"/>
<dbReference type="AlphaFoldDB" id="A0A268NW71"/>
<dbReference type="RefSeq" id="WP_062750998.1">
    <property type="nucleotide sequence ID" value="NZ_NPCC01000029.1"/>
</dbReference>
<sequence length="107" mass="12478">MTVKEKTFNKERDIVTLGINMVLGIGLVFLNPLLLMFHWNWFVVPILGLVELTYVTAFGLMIVVWFLTKFPRQKIRDEPIENLKLIISRYVVLTLLLIMALIIRGMM</sequence>
<protein>
    <submittedName>
        <fullName evidence="2">Uncharacterized protein</fullName>
    </submittedName>
</protein>
<gene>
    <name evidence="2" type="ORF">CHH72_16745</name>
</gene>
<organism evidence="2 3">
    <name type="scientific">Shouchella clausii</name>
    <name type="common">Alkalihalobacillus clausii</name>
    <dbReference type="NCBI Taxonomy" id="79880"/>
    <lineage>
        <taxon>Bacteria</taxon>
        <taxon>Bacillati</taxon>
        <taxon>Bacillota</taxon>
        <taxon>Bacilli</taxon>
        <taxon>Bacillales</taxon>
        <taxon>Bacillaceae</taxon>
        <taxon>Shouchella</taxon>
    </lineage>
</organism>